<keyword evidence="5 9" id="KW-0521">NADP</keyword>
<dbReference type="PANTHER" id="PTHR10572:SF24">
    <property type="entry name" value="3-HYDROXY-3-METHYLGLUTARYL-COENZYME A REDUCTASE"/>
    <property type="match status" value="1"/>
</dbReference>
<evidence type="ECO:0000256" key="8">
    <source>
        <dbReference type="ARBA" id="ARBA00023136"/>
    </source>
</evidence>
<dbReference type="OrthoDB" id="310654at2759"/>
<dbReference type="Pfam" id="PF00368">
    <property type="entry name" value="HMG-CoA_red"/>
    <property type="match status" value="1"/>
</dbReference>
<evidence type="ECO:0000256" key="6">
    <source>
        <dbReference type="ARBA" id="ARBA00022989"/>
    </source>
</evidence>
<comment type="pathway">
    <text evidence="9">Metabolic intermediate biosynthesis; (R)-mevalonate biosynthesis; (R)-mevalonate from acetyl-CoA: step 3/3.</text>
</comment>
<dbReference type="AlphaFoldDB" id="A0A6A6F8G3"/>
<keyword evidence="7 9" id="KW-0560">Oxidoreductase</keyword>
<evidence type="ECO:0000259" key="11">
    <source>
        <dbReference type="PROSITE" id="PS50156"/>
    </source>
</evidence>
<dbReference type="InterPro" id="IPR023282">
    <property type="entry name" value="HMG_CoA_Rdtase_N"/>
</dbReference>
<dbReference type="PANTHER" id="PTHR10572">
    <property type="entry name" value="3-HYDROXY-3-METHYLGLUTARYL-COENZYME A REDUCTASE"/>
    <property type="match status" value="1"/>
</dbReference>
<dbReference type="PROSITE" id="PS01192">
    <property type="entry name" value="HMG_COA_REDUCTASE_3"/>
    <property type="match status" value="1"/>
</dbReference>
<feature type="transmembrane region" description="Helical" evidence="9">
    <location>
        <begin position="476"/>
        <end position="495"/>
    </location>
</feature>
<evidence type="ECO:0000313" key="13">
    <source>
        <dbReference type="Proteomes" id="UP000799539"/>
    </source>
</evidence>
<dbReference type="PROSITE" id="PS00318">
    <property type="entry name" value="HMG_COA_REDUCTASE_2"/>
    <property type="match status" value="1"/>
</dbReference>
<dbReference type="InterPro" id="IPR053958">
    <property type="entry name" value="HMGCR/SNAP/NPC1-like_SSD"/>
</dbReference>
<dbReference type="InterPro" id="IPR009023">
    <property type="entry name" value="HMG_CoA_Rdtase_NAD(P)-bd_sf"/>
</dbReference>
<feature type="region of interest" description="Disordered" evidence="10">
    <location>
        <begin position="650"/>
        <end position="671"/>
    </location>
</feature>
<dbReference type="Pfam" id="PF12349">
    <property type="entry name" value="Sterol-sensing"/>
    <property type="match status" value="1"/>
</dbReference>
<feature type="transmembrane region" description="Helical" evidence="9">
    <location>
        <begin position="398"/>
        <end position="420"/>
    </location>
</feature>
<dbReference type="PRINTS" id="PR00071">
    <property type="entry name" value="HMGCOARDTASE"/>
</dbReference>
<evidence type="ECO:0000256" key="4">
    <source>
        <dbReference type="ARBA" id="ARBA00022824"/>
    </source>
</evidence>
<dbReference type="Proteomes" id="UP000799539">
    <property type="component" value="Unassembled WGS sequence"/>
</dbReference>
<dbReference type="InterPro" id="IPR004554">
    <property type="entry name" value="HMG_CoA_Rdtase_eu_arc"/>
</dbReference>
<name>A0A6A6F8G3_9PEZI</name>
<protein>
    <recommendedName>
        <fullName evidence="9">3-hydroxy-3-methylglutaryl coenzyme A reductase</fullName>
        <shortName evidence="9">HMG-CoA reductase</shortName>
        <ecNumber evidence="9">1.1.1.34</ecNumber>
    </recommendedName>
</protein>
<evidence type="ECO:0000256" key="9">
    <source>
        <dbReference type="RuleBase" id="RU361219"/>
    </source>
</evidence>
<dbReference type="GO" id="GO:0005778">
    <property type="term" value="C:peroxisomal membrane"/>
    <property type="evidence" value="ECO:0007669"/>
    <property type="project" value="TreeGrafter"/>
</dbReference>
<dbReference type="FunFam" id="3.30.70.420:FF:000001">
    <property type="entry name" value="3-hydroxy-3-methylglutaryl coenzyme A reductase"/>
    <property type="match status" value="1"/>
</dbReference>
<dbReference type="PROSITE" id="PS00066">
    <property type="entry name" value="HMG_COA_REDUCTASE_1"/>
    <property type="match status" value="1"/>
</dbReference>
<reference evidence="12" key="1">
    <citation type="journal article" date="2020" name="Stud. Mycol.">
        <title>101 Dothideomycetes genomes: a test case for predicting lifestyles and emergence of pathogens.</title>
        <authorList>
            <person name="Haridas S."/>
            <person name="Albert R."/>
            <person name="Binder M."/>
            <person name="Bloem J."/>
            <person name="Labutti K."/>
            <person name="Salamov A."/>
            <person name="Andreopoulos B."/>
            <person name="Baker S."/>
            <person name="Barry K."/>
            <person name="Bills G."/>
            <person name="Bluhm B."/>
            <person name="Cannon C."/>
            <person name="Castanera R."/>
            <person name="Culley D."/>
            <person name="Daum C."/>
            <person name="Ezra D."/>
            <person name="Gonzalez J."/>
            <person name="Henrissat B."/>
            <person name="Kuo A."/>
            <person name="Liang C."/>
            <person name="Lipzen A."/>
            <person name="Lutzoni F."/>
            <person name="Magnuson J."/>
            <person name="Mondo S."/>
            <person name="Nolan M."/>
            <person name="Ohm R."/>
            <person name="Pangilinan J."/>
            <person name="Park H.-J."/>
            <person name="Ramirez L."/>
            <person name="Alfaro M."/>
            <person name="Sun H."/>
            <person name="Tritt A."/>
            <person name="Yoshinaga Y."/>
            <person name="Zwiers L.-H."/>
            <person name="Turgeon B."/>
            <person name="Goodwin S."/>
            <person name="Spatafora J."/>
            <person name="Crous P."/>
            <person name="Grigoriev I."/>
        </authorList>
    </citation>
    <scope>NUCLEOTIDE SEQUENCE</scope>
    <source>
        <strain evidence="12">SCOH1-5</strain>
    </source>
</reference>
<dbReference type="NCBIfam" id="TIGR00533">
    <property type="entry name" value="HMG_CoA_R_NADP"/>
    <property type="match status" value="1"/>
</dbReference>
<dbReference type="Pfam" id="PF13323">
    <property type="entry name" value="HPIH"/>
    <property type="match status" value="1"/>
</dbReference>
<evidence type="ECO:0000313" key="12">
    <source>
        <dbReference type="EMBL" id="KAF2209137.1"/>
    </source>
</evidence>
<dbReference type="EC" id="1.1.1.34" evidence="9"/>
<dbReference type="EMBL" id="ML992688">
    <property type="protein sequence ID" value="KAF2209137.1"/>
    <property type="molecule type" value="Genomic_DNA"/>
</dbReference>
<dbReference type="SUPFAM" id="SSF56542">
    <property type="entry name" value="Substrate-binding domain of HMG-CoA reductase"/>
    <property type="match status" value="1"/>
</dbReference>
<comment type="catalytic activity">
    <reaction evidence="9">
        <text>(R)-mevalonate + 2 NADP(+) + CoA = (3S)-3-hydroxy-3-methylglutaryl-CoA + 2 NADPH + 2 H(+)</text>
        <dbReference type="Rhea" id="RHEA:15989"/>
        <dbReference type="ChEBI" id="CHEBI:15378"/>
        <dbReference type="ChEBI" id="CHEBI:36464"/>
        <dbReference type="ChEBI" id="CHEBI:43074"/>
        <dbReference type="ChEBI" id="CHEBI:57287"/>
        <dbReference type="ChEBI" id="CHEBI:57783"/>
        <dbReference type="ChEBI" id="CHEBI:58349"/>
        <dbReference type="EC" id="1.1.1.34"/>
    </reaction>
</comment>
<dbReference type="InterPro" id="IPR000731">
    <property type="entry name" value="SSD"/>
</dbReference>
<evidence type="ECO:0000256" key="3">
    <source>
        <dbReference type="ARBA" id="ARBA00022692"/>
    </source>
</evidence>
<proteinExistence type="inferred from homology"/>
<sequence>MSTPASELLPPRYRRNGDQSAQRCSSSIRCRVEVFLCWISWVARVNPIITICAIATLASVCCSGLLEETFIDESASGSNSCWSSQLERSKTFVTGVEHGWQWLTSDEVAPSEPKSGISIIRMAFPKSQRDEFEELNTSISGLLGRRHVTPAMIEVSTSSRYETPQTSVIDVIVPSLHSGPVFEAIEETCSTLDEVQRCNDQEAWVSSISYGSRRKTLHRWAQDSWQEFRELFGHAKRVDIFMMSVSYGTAMLPFIHLFTSMRRLGSNIWLAVGALFCSGFACLFGLVVTAKLDVPITLLLLAEGTPFLIIAVSFEKHVVLARSVFHYERSMRREINRTGTFMTKPRSSDLENFSSSPLLLAIKDTGPGLLTTYAAELSISLLGTVPGVSDGLQNFCIFASWALCFDLVLLFTFYVAFLSIKLDISKLKQHLDIREVLENEGVTTQVAETIAQGQDNHKTRRLGIIMSRRSISAFKFLMMTGFLLLNALSLVSVPFKSTSPSVDRMRDELANTNILNDHADSLGRILSEAQNTSRGAVVTIMPFMHCIMTNNISASSATADGFWPLLGGVAGLVQKFENPLLSKLLLAALALSIAFNSHLLHTVTERRKGHGSGQQSIDTKDLDRAQTFNIADVDDYSSPIAREQILTDNASHQGQEMDPEGTAPTNPYTVDRSNEDAEKLLQQGRLRELDDDHIVDLALHGKVAGHSLESKLVDFARAVKIRRSIIAQSPATTDLTGSLINSKLPYRHYDWTKVLGACCENVIGYMPVPLGVAGPLVIDGGSYFLPMATTEGVLVASTSRGCKAINAGGGAFTIITNDGMTRGPCVRFRCLGRAGAAKAWLDSSAGYAVMQKAFNSTSRFVRLVSLKTALAGTELFVRFKATTGDAMGMNMISKGVEYALKSMVQEGFDDMEIVSVSGNYCTDKKAAAINWLEGRGKSIVAEAVIPAEVVRVVLKTNVDAMVQLNISKNLVGSAMAGSIGGYNARAANIVAALFIATGQDPAQVVESANCITTMHNVPGSLRICVSMPSIEVGTLGGGTMLEPQAAMLEMLGVRGPNVDAPGENSRRLARLIGAATLAGELSLCSALASGDLVKSHLQHNRSK</sequence>
<keyword evidence="8 9" id="KW-0472">Membrane</keyword>
<dbReference type="UniPathway" id="UPA00058">
    <property type="reaction ID" value="UER00103"/>
</dbReference>
<dbReference type="GO" id="GO:0005789">
    <property type="term" value="C:endoplasmic reticulum membrane"/>
    <property type="evidence" value="ECO:0007669"/>
    <property type="project" value="UniProtKB-SubCell"/>
</dbReference>
<dbReference type="SUPFAM" id="SSF55035">
    <property type="entry name" value="NAD-binding domain of HMG-CoA reductase"/>
    <property type="match status" value="1"/>
</dbReference>
<evidence type="ECO:0000256" key="7">
    <source>
        <dbReference type="ARBA" id="ARBA00023002"/>
    </source>
</evidence>
<feature type="domain" description="SSD" evidence="11">
    <location>
        <begin position="239"/>
        <end position="420"/>
    </location>
</feature>
<dbReference type="InterPro" id="IPR009029">
    <property type="entry name" value="HMG_CoA_Rdtase_sub-bd_dom_sf"/>
</dbReference>
<dbReference type="InterPro" id="IPR023076">
    <property type="entry name" value="HMG_CoA_Rdtase_CS"/>
</dbReference>
<organism evidence="12 13">
    <name type="scientific">Cercospora zeae-maydis SCOH1-5</name>
    <dbReference type="NCBI Taxonomy" id="717836"/>
    <lineage>
        <taxon>Eukaryota</taxon>
        <taxon>Fungi</taxon>
        <taxon>Dikarya</taxon>
        <taxon>Ascomycota</taxon>
        <taxon>Pezizomycotina</taxon>
        <taxon>Dothideomycetes</taxon>
        <taxon>Dothideomycetidae</taxon>
        <taxon>Mycosphaerellales</taxon>
        <taxon>Mycosphaerellaceae</taxon>
        <taxon>Cercospora</taxon>
    </lineage>
</organism>
<dbReference type="GO" id="GO:0004420">
    <property type="term" value="F:hydroxymethylglutaryl-CoA reductase (NADPH) activity"/>
    <property type="evidence" value="ECO:0007669"/>
    <property type="project" value="UniProtKB-EC"/>
</dbReference>
<keyword evidence="3 9" id="KW-0812">Transmembrane</keyword>
<feature type="transmembrane region" description="Helical" evidence="9">
    <location>
        <begin position="238"/>
        <end position="256"/>
    </location>
</feature>
<dbReference type="GO" id="GO:0015936">
    <property type="term" value="P:coenzyme A metabolic process"/>
    <property type="evidence" value="ECO:0007669"/>
    <property type="project" value="InterPro"/>
</dbReference>
<evidence type="ECO:0000256" key="1">
    <source>
        <dbReference type="ARBA" id="ARBA00004477"/>
    </source>
</evidence>
<keyword evidence="13" id="KW-1185">Reference proteome</keyword>
<dbReference type="PROSITE" id="PS50156">
    <property type="entry name" value="SSD"/>
    <property type="match status" value="1"/>
</dbReference>
<dbReference type="GO" id="GO:0008299">
    <property type="term" value="P:isoprenoid biosynthetic process"/>
    <property type="evidence" value="ECO:0007669"/>
    <property type="project" value="InterPro"/>
</dbReference>
<comment type="subcellular location">
    <subcellularLocation>
        <location evidence="1 9">Endoplasmic reticulum membrane</location>
        <topology evidence="1 9">Multi-pass membrane protein</topology>
    </subcellularLocation>
</comment>
<keyword evidence="6 9" id="KW-1133">Transmembrane helix</keyword>
<dbReference type="CDD" id="cd00643">
    <property type="entry name" value="HMG-CoA_reductase_classI"/>
    <property type="match status" value="1"/>
</dbReference>
<dbReference type="Gene3D" id="1.10.3270.10">
    <property type="entry name" value="HMGR, N-terminal domain"/>
    <property type="match status" value="1"/>
</dbReference>
<evidence type="ECO:0000256" key="2">
    <source>
        <dbReference type="ARBA" id="ARBA00007661"/>
    </source>
</evidence>
<dbReference type="PROSITE" id="PS50065">
    <property type="entry name" value="HMG_COA_REDUCTASE_4"/>
    <property type="match status" value="1"/>
</dbReference>
<comment type="similarity">
    <text evidence="2 9">Belongs to the HMG-CoA reductase family.</text>
</comment>
<feature type="transmembrane region" description="Helical" evidence="9">
    <location>
        <begin position="268"/>
        <end position="289"/>
    </location>
</feature>
<evidence type="ECO:0000256" key="10">
    <source>
        <dbReference type="SAM" id="MobiDB-lite"/>
    </source>
</evidence>
<dbReference type="FunFam" id="3.90.770.10:FF:000001">
    <property type="entry name" value="3-hydroxy-3-methylglutaryl coenzyme A reductase"/>
    <property type="match status" value="1"/>
</dbReference>
<dbReference type="InterPro" id="IPR023074">
    <property type="entry name" value="HMG_CoA_Rdtase_cat_sf"/>
</dbReference>
<evidence type="ECO:0000256" key="5">
    <source>
        <dbReference type="ARBA" id="ARBA00022857"/>
    </source>
</evidence>
<dbReference type="Gene3D" id="3.90.770.10">
    <property type="entry name" value="3-hydroxy-3-methylglutaryl-coenzyme A Reductase, Chain A, domain 2"/>
    <property type="match status" value="1"/>
</dbReference>
<keyword evidence="4 9" id="KW-0256">Endoplasmic reticulum</keyword>
<gene>
    <name evidence="12" type="ORF">CERZMDRAFT_87116</name>
</gene>
<dbReference type="GO" id="GO:0006696">
    <property type="term" value="P:ergosterol biosynthetic process"/>
    <property type="evidence" value="ECO:0007669"/>
    <property type="project" value="TreeGrafter"/>
</dbReference>
<dbReference type="InterPro" id="IPR002202">
    <property type="entry name" value="HMG_CoA_Rdtase"/>
</dbReference>
<accession>A0A6A6F8G3</accession>
<dbReference type="Gene3D" id="3.30.70.420">
    <property type="entry name" value="Hydroxymethylglutaryl-CoA reductase, class I/II, NAD/NADP-binding domain"/>
    <property type="match status" value="1"/>
</dbReference>
<dbReference type="InterPro" id="IPR025583">
    <property type="entry name" value="HMG-CoA_N_dom"/>
</dbReference>